<dbReference type="SFLD" id="SFLDG01206">
    <property type="entry name" value="Xi.1"/>
    <property type="match status" value="1"/>
</dbReference>
<dbReference type="InterPro" id="IPR036249">
    <property type="entry name" value="Thioredoxin-like_sf"/>
</dbReference>
<evidence type="ECO:0000313" key="5">
    <source>
        <dbReference type="Proteomes" id="UP000834106"/>
    </source>
</evidence>
<dbReference type="PROSITE" id="PS50405">
    <property type="entry name" value="GST_CTER"/>
    <property type="match status" value="1"/>
</dbReference>
<dbReference type="InterPro" id="IPR004045">
    <property type="entry name" value="Glutathione_S-Trfase_N"/>
</dbReference>
<evidence type="ECO:0000259" key="3">
    <source>
        <dbReference type="PROSITE" id="PS51222"/>
    </source>
</evidence>
<dbReference type="PROSITE" id="PS51222">
    <property type="entry name" value="DCD"/>
    <property type="match status" value="1"/>
</dbReference>
<evidence type="ECO:0000313" key="4">
    <source>
        <dbReference type="EMBL" id="CAI9760033.1"/>
    </source>
</evidence>
<accession>A0AAD2DPT1</accession>
<dbReference type="Pfam" id="PF13410">
    <property type="entry name" value="GST_C_2"/>
    <property type="match status" value="1"/>
</dbReference>
<feature type="domain" description="GST C-terminal" evidence="2">
    <location>
        <begin position="1205"/>
        <end position="1329"/>
    </location>
</feature>
<keyword evidence="5" id="KW-1185">Reference proteome</keyword>
<dbReference type="SMART" id="SM00767">
    <property type="entry name" value="DCD"/>
    <property type="match status" value="1"/>
</dbReference>
<dbReference type="InterPro" id="IPR040079">
    <property type="entry name" value="Glutathione_S-Trfase"/>
</dbReference>
<organism evidence="4 5">
    <name type="scientific">Fraxinus pennsylvanica</name>
    <dbReference type="NCBI Taxonomy" id="56036"/>
    <lineage>
        <taxon>Eukaryota</taxon>
        <taxon>Viridiplantae</taxon>
        <taxon>Streptophyta</taxon>
        <taxon>Embryophyta</taxon>
        <taxon>Tracheophyta</taxon>
        <taxon>Spermatophyta</taxon>
        <taxon>Magnoliopsida</taxon>
        <taxon>eudicotyledons</taxon>
        <taxon>Gunneridae</taxon>
        <taxon>Pentapetalae</taxon>
        <taxon>asterids</taxon>
        <taxon>lamiids</taxon>
        <taxon>Lamiales</taxon>
        <taxon>Oleaceae</taxon>
        <taxon>Oleeae</taxon>
        <taxon>Fraxinus</taxon>
    </lineage>
</organism>
<dbReference type="Pfam" id="PF13409">
    <property type="entry name" value="GST_N_2"/>
    <property type="match status" value="1"/>
</dbReference>
<dbReference type="Gene3D" id="3.40.30.10">
    <property type="entry name" value="Glutaredoxin"/>
    <property type="match status" value="1"/>
</dbReference>
<dbReference type="EMBL" id="OU503039">
    <property type="protein sequence ID" value="CAI9760033.1"/>
    <property type="molecule type" value="Genomic_DNA"/>
</dbReference>
<dbReference type="SUPFAM" id="SSF52833">
    <property type="entry name" value="Thioredoxin-like"/>
    <property type="match status" value="1"/>
</dbReference>
<dbReference type="PANTHER" id="PTHR32419">
    <property type="entry name" value="GLUTATHIONYL-HYDROQUINONE REDUCTASE"/>
    <property type="match status" value="1"/>
</dbReference>
<gene>
    <name evidence="4" type="ORF">FPE_LOCUS7463</name>
</gene>
<dbReference type="SUPFAM" id="SSF47616">
    <property type="entry name" value="GST C-terminal domain-like"/>
    <property type="match status" value="1"/>
</dbReference>
<dbReference type="InterPro" id="IPR016639">
    <property type="entry name" value="GST_Omega/GSH"/>
</dbReference>
<protein>
    <recommendedName>
        <fullName evidence="6">GST C-terminal domain-containing protein</fullName>
    </recommendedName>
</protein>
<feature type="domain" description="DCD" evidence="3">
    <location>
        <begin position="13"/>
        <end position="143"/>
    </location>
</feature>
<evidence type="ECO:0000256" key="1">
    <source>
        <dbReference type="SAM" id="MobiDB-lite"/>
    </source>
</evidence>
<dbReference type="FunFam" id="1.20.1050.10:FF:000037">
    <property type="entry name" value="Glutathione S-transferase family protein"/>
    <property type="match status" value="1"/>
</dbReference>
<dbReference type="InterPro" id="IPR010987">
    <property type="entry name" value="Glutathione-S-Trfase_C-like"/>
</dbReference>
<dbReference type="SFLD" id="SFLDG01148">
    <property type="entry name" value="Xi_(cytGST)"/>
    <property type="match status" value="1"/>
</dbReference>
<dbReference type="PANTHER" id="PTHR32419:SF6">
    <property type="entry name" value="GLUTATHIONE S-TRANSFERASE OMEGA-LIKE 1-RELATED"/>
    <property type="match status" value="1"/>
</dbReference>
<dbReference type="Proteomes" id="UP000834106">
    <property type="component" value="Chromosome 4"/>
</dbReference>
<dbReference type="FunFam" id="3.40.30.10:FF:000198">
    <property type="entry name" value="Glutathione S-transferase family protein"/>
    <property type="match status" value="1"/>
</dbReference>
<proteinExistence type="predicted"/>
<name>A0AAD2DPT1_9LAMI</name>
<sequence length="1361" mass="153299">MERDGDNDVAGSIPEFGAIFMSNIATKKECFKRKVFGLPSSLAEFVRKVKAGMILFLFEYEKRELFGVYQACSDGAMDIVPHLCNNLGMKFPAQVHFRPIWYCNPLSEKDFRDAIYDNYYSAKKFNFGLSEDQVHRLVFLFSSRKLKNKLPRQPLTKLVNKAVGEERRLIDDDRFALVKKADMRRSKEDFIEPGMSGDYLGNLLNRSKEPKDDEFNSVAHGSLTGYASECLDRRADNDGRLLRNDLLKNRLHDDRGTLGSFRFGSPEDTFDEVRRLADGGRLLTGEVVNDKFRVDSDLDSIHFKEYPVGLLDMKADDDDKINVRNRTVGAYDTDDRFGSAFSTEHHGKVLYSSRLGINGDRFLIGDHGEKEYNHHHTIEPVGSNVGNLDERLENRHGMDCISSPDSASESLGSLHKIRKATGDRWFAMNERIGSGANLGSHLGRGFSTENFGNPLNSGIRTINNAKISKSEGRVSDNIVDSIRFSTTLNKNSGYVTNVGGRMSDDGRFRNDNQVEIGQAIDTFARPVFSTKFTSLSKMKQNSLVYPNSPHSTHHDTTDVPYIPELTRSPHQRFSSFAANGKSSSVQETPCHGSGGNHYFLSKSGSPAYGLEAEGSSRHLDVASAYGNKAVLPAISDHPSQYFLNADLSNHVDMNSSAYLDYRISSFPNPSSASLPALRSEIFEQDKGSGSYTLNSMEDPNSGKSGNFSLTSGGMCQRIIYPEVDKTLAGQDFPYSDKQDSSLDMYHHEEDSLNCDKDFKSSKENIISYEEHHRHSKAPSKDSNSNRRSVFTRLTSGPVAQVQEEEENNNYVYYDECYMDSSVNEVMGLLHQGLNNRVREGKKLKRCKPFHSGCNYESGLDERRAFVDSNIEVDQSMTARYVKDVYGAIDENINEVLKETRAVDFKRRSETKRILIETSTKSNPSVAEGMISLMDAEVDSLAHKSCKRRKLVRPIFTKNDSVDEGVVSNPSDNCETVLNAPEAKEAKMLNPDTELSNMISKRSHELGDANITIPTVYAAFGLKKLNHPLLCFKQTIRMAHSALDEMSTAGAFVRTPSTFRNTISRDPNSPFPAEAGRYHLYISYACPWASRCLAYLKIKGLDNAISFTSVKPIWGRTKDTDDHMGWVFPTSSTEEPGADPDPLNGAKSIRELYEIASKNYSGKYTVPVLWDKKLKTVVNNESSDIIRMFNTEFNHIAENAALDLYPPHLQAQINEVNEWIYDGINNGVYRCGFAKKQEPYEEAVTKLYEALNRCEEILSKQRYLCGDTLTEADIRLFVTLIRFDEVYAVHFKCNKKLLREFPNLFNYMKDIFQIPGVSSTVNMEHIKRHYYGSHPSINPFGIIPHGPSIDYSAPHDRERFSK</sequence>
<feature type="region of interest" description="Disordered" evidence="1">
    <location>
        <begin position="688"/>
        <end position="707"/>
    </location>
</feature>
<evidence type="ECO:0008006" key="6">
    <source>
        <dbReference type="Google" id="ProtNLM"/>
    </source>
</evidence>
<dbReference type="GO" id="GO:0005737">
    <property type="term" value="C:cytoplasm"/>
    <property type="evidence" value="ECO:0007669"/>
    <property type="project" value="TreeGrafter"/>
</dbReference>
<dbReference type="Pfam" id="PF10539">
    <property type="entry name" value="Dev_Cell_Death"/>
    <property type="match status" value="1"/>
</dbReference>
<dbReference type="SFLD" id="SFLDS00019">
    <property type="entry name" value="Glutathione_Transferase_(cytos"/>
    <property type="match status" value="1"/>
</dbReference>
<dbReference type="InterPro" id="IPR036282">
    <property type="entry name" value="Glutathione-S-Trfase_C_sf"/>
</dbReference>
<dbReference type="Gene3D" id="1.20.1050.10">
    <property type="match status" value="1"/>
</dbReference>
<dbReference type="InterPro" id="IPR013989">
    <property type="entry name" value="Dev_and_cell_death_domain"/>
</dbReference>
<dbReference type="InterPro" id="IPR047047">
    <property type="entry name" value="GST_Omega-like_C"/>
</dbReference>
<evidence type="ECO:0000259" key="2">
    <source>
        <dbReference type="PROSITE" id="PS50405"/>
    </source>
</evidence>
<dbReference type="CDD" id="cd03190">
    <property type="entry name" value="GST_C_Omega_like"/>
    <property type="match status" value="1"/>
</dbReference>
<reference evidence="4" key="1">
    <citation type="submission" date="2023-05" db="EMBL/GenBank/DDBJ databases">
        <authorList>
            <person name="Huff M."/>
        </authorList>
    </citation>
    <scope>NUCLEOTIDE SEQUENCE</scope>
</reference>
<dbReference type="GO" id="GO:0004364">
    <property type="term" value="F:glutathione transferase activity"/>
    <property type="evidence" value="ECO:0007669"/>
    <property type="project" value="InterPro"/>
</dbReference>